<comment type="similarity">
    <text evidence="7">Belongs to the AP2/ERF transcription factor family. ERF subfamily.</text>
</comment>
<dbReference type="PANTHER" id="PTHR31839">
    <property type="entry name" value="DEHYDRATION-RESPONSIVE ELEMENT-BINDING PROTEIN 1D"/>
    <property type="match status" value="1"/>
</dbReference>
<organism evidence="10 11">
    <name type="scientific">Corchorus olitorius</name>
    <dbReference type="NCBI Taxonomy" id="93759"/>
    <lineage>
        <taxon>Eukaryota</taxon>
        <taxon>Viridiplantae</taxon>
        <taxon>Streptophyta</taxon>
        <taxon>Embryophyta</taxon>
        <taxon>Tracheophyta</taxon>
        <taxon>Spermatophyta</taxon>
        <taxon>Magnoliopsida</taxon>
        <taxon>eudicotyledons</taxon>
        <taxon>Gunneridae</taxon>
        <taxon>Pentapetalae</taxon>
        <taxon>rosids</taxon>
        <taxon>malvids</taxon>
        <taxon>Malvales</taxon>
        <taxon>Malvaceae</taxon>
        <taxon>Grewioideae</taxon>
        <taxon>Apeibeae</taxon>
        <taxon>Corchorus</taxon>
    </lineage>
</organism>
<comment type="subcellular location">
    <subcellularLocation>
        <location evidence="1">Nucleus</location>
    </subcellularLocation>
</comment>
<evidence type="ECO:0000256" key="8">
    <source>
        <dbReference type="SAM" id="MobiDB-lite"/>
    </source>
</evidence>
<dbReference type="AlphaFoldDB" id="A0A1R3JSV7"/>
<dbReference type="SUPFAM" id="SSF54171">
    <property type="entry name" value="DNA-binding domain"/>
    <property type="match status" value="1"/>
</dbReference>
<feature type="compositionally biased region" description="Low complexity" evidence="8">
    <location>
        <begin position="20"/>
        <end position="56"/>
    </location>
</feature>
<feature type="region of interest" description="Disordered" evidence="8">
    <location>
        <begin position="191"/>
        <end position="245"/>
    </location>
</feature>
<gene>
    <name evidence="10" type="ORF">COLO4_14254</name>
</gene>
<dbReference type="PANTHER" id="PTHR31839:SF85">
    <property type="entry name" value="AP2_ERF DOMAIN-CONTAINING PROTEIN"/>
    <property type="match status" value="1"/>
</dbReference>
<dbReference type="InterPro" id="IPR016177">
    <property type="entry name" value="DNA-bd_dom_sf"/>
</dbReference>
<keyword evidence="4" id="KW-0010">Activator</keyword>
<evidence type="ECO:0000313" key="10">
    <source>
        <dbReference type="EMBL" id="OMO97935.1"/>
    </source>
</evidence>
<reference evidence="11" key="1">
    <citation type="submission" date="2013-09" db="EMBL/GenBank/DDBJ databases">
        <title>Corchorus olitorius genome sequencing.</title>
        <authorList>
            <person name="Alam M."/>
            <person name="Haque M.S."/>
            <person name="Islam M.S."/>
            <person name="Emdad E.M."/>
            <person name="Islam M.M."/>
            <person name="Ahmed B."/>
            <person name="Halim A."/>
            <person name="Hossen Q.M.M."/>
            <person name="Hossain M.Z."/>
            <person name="Ahmed R."/>
            <person name="Khan M.M."/>
            <person name="Islam R."/>
            <person name="Rashid M.M."/>
            <person name="Khan S.A."/>
            <person name="Rahman M.S."/>
            <person name="Alam M."/>
            <person name="Yahiya A.S."/>
            <person name="Khan M.S."/>
            <person name="Azam M.S."/>
            <person name="Haque T."/>
            <person name="Lashkar M.Z.H."/>
            <person name="Akhand A.I."/>
            <person name="Morshed G."/>
            <person name="Roy S."/>
            <person name="Uddin K.S."/>
            <person name="Rabeya T."/>
            <person name="Hossain A.S."/>
            <person name="Chowdhury A."/>
            <person name="Snigdha A.R."/>
            <person name="Mortoza M.S."/>
            <person name="Matin S.A."/>
            <person name="Hoque S.M.E."/>
            <person name="Islam M.K."/>
            <person name="Roy D.K."/>
            <person name="Haider R."/>
            <person name="Moosa M.M."/>
            <person name="Elias S.M."/>
            <person name="Hasan A.M."/>
            <person name="Jahan S."/>
            <person name="Shafiuddin M."/>
            <person name="Mahmood N."/>
            <person name="Shommy N.S."/>
        </authorList>
    </citation>
    <scope>NUCLEOTIDE SEQUENCE [LARGE SCALE GENOMIC DNA]</scope>
    <source>
        <strain evidence="11">cv. O-4</strain>
    </source>
</reference>
<dbReference type="GO" id="GO:0003700">
    <property type="term" value="F:DNA-binding transcription factor activity"/>
    <property type="evidence" value="ECO:0007669"/>
    <property type="project" value="InterPro"/>
</dbReference>
<evidence type="ECO:0000256" key="2">
    <source>
        <dbReference type="ARBA" id="ARBA00023015"/>
    </source>
</evidence>
<dbReference type="GO" id="GO:0005634">
    <property type="term" value="C:nucleus"/>
    <property type="evidence" value="ECO:0007669"/>
    <property type="project" value="UniProtKB-SubCell"/>
</dbReference>
<dbReference type="InterPro" id="IPR036955">
    <property type="entry name" value="AP2/ERF_dom_sf"/>
</dbReference>
<accession>A0A1R3JSV7</accession>
<name>A0A1R3JSV7_9ROSI</name>
<comment type="caution">
    <text evidence="10">The sequence shown here is derived from an EMBL/GenBank/DDBJ whole genome shotgun (WGS) entry which is preliminary data.</text>
</comment>
<feature type="compositionally biased region" description="Low complexity" evidence="8">
    <location>
        <begin position="222"/>
        <end position="236"/>
    </location>
</feature>
<dbReference type="GO" id="GO:0003677">
    <property type="term" value="F:DNA binding"/>
    <property type="evidence" value="ECO:0007669"/>
    <property type="project" value="UniProtKB-KW"/>
</dbReference>
<sequence>MANNPSTNVTPKEPPTPTVQIPQPESSSLSLLQQPQDPSPQPSFRGGSSPVQSPGSGRTGALSLLSGDEQSPKSPQPIRVLTSPPPTPRTLGIGKSSSSSMAAVQPGRHPGYRGIRSRSGKWVSEIREPRKTTRIWLGTYPTPEMAATAYDVAAIALKGPDTDLNFPDMILSYPKVASTSATDIRAAAASAAAARLPKPESAPSKKDSKKDGDKDKPEKEGAATAATSSSSCMESGSGSGQEFIDEEALLNLPNLLADMAEGMLVSPPRINSTPSDDSPENSDVESLWTYT</sequence>
<dbReference type="FunFam" id="3.30.730.10:FF:000001">
    <property type="entry name" value="Ethylene-responsive transcription factor 2"/>
    <property type="match status" value="1"/>
</dbReference>
<keyword evidence="11" id="KW-1185">Reference proteome</keyword>
<dbReference type="STRING" id="93759.A0A1R3JSV7"/>
<dbReference type="EMBL" id="AWUE01015402">
    <property type="protein sequence ID" value="OMO97935.1"/>
    <property type="molecule type" value="Genomic_DNA"/>
</dbReference>
<protein>
    <recommendedName>
        <fullName evidence="9">AP2/ERF domain-containing protein</fullName>
    </recommendedName>
</protein>
<dbReference type="InterPro" id="IPR045277">
    <property type="entry name" value="DRE1A-I"/>
</dbReference>
<dbReference type="InterPro" id="IPR001471">
    <property type="entry name" value="AP2/ERF_dom"/>
</dbReference>
<feature type="region of interest" description="Disordered" evidence="8">
    <location>
        <begin position="1"/>
        <end position="125"/>
    </location>
</feature>
<dbReference type="SMART" id="SM00380">
    <property type="entry name" value="AP2"/>
    <property type="match status" value="1"/>
</dbReference>
<evidence type="ECO:0000256" key="4">
    <source>
        <dbReference type="ARBA" id="ARBA00023159"/>
    </source>
</evidence>
<feature type="compositionally biased region" description="Basic and acidic residues" evidence="8">
    <location>
        <begin position="203"/>
        <end position="221"/>
    </location>
</feature>
<proteinExistence type="inferred from homology"/>
<keyword evidence="5" id="KW-0804">Transcription</keyword>
<feature type="region of interest" description="Disordered" evidence="8">
    <location>
        <begin position="265"/>
        <end position="291"/>
    </location>
</feature>
<evidence type="ECO:0000259" key="9">
    <source>
        <dbReference type="PROSITE" id="PS51032"/>
    </source>
</evidence>
<dbReference type="CDD" id="cd00018">
    <property type="entry name" value="AP2"/>
    <property type="match status" value="1"/>
</dbReference>
<evidence type="ECO:0000256" key="7">
    <source>
        <dbReference type="ARBA" id="ARBA00024343"/>
    </source>
</evidence>
<dbReference type="Proteomes" id="UP000187203">
    <property type="component" value="Unassembled WGS sequence"/>
</dbReference>
<feature type="compositionally biased region" description="Low complexity" evidence="8">
    <location>
        <begin position="191"/>
        <end position="202"/>
    </location>
</feature>
<keyword evidence="6" id="KW-0539">Nucleus</keyword>
<keyword evidence="2" id="KW-0805">Transcription regulation</keyword>
<dbReference type="PROSITE" id="PS51032">
    <property type="entry name" value="AP2_ERF"/>
    <property type="match status" value="1"/>
</dbReference>
<dbReference type="OrthoDB" id="1932364at2759"/>
<feature type="domain" description="AP2/ERF" evidence="9">
    <location>
        <begin position="111"/>
        <end position="167"/>
    </location>
</feature>
<feature type="compositionally biased region" description="Polar residues" evidence="8">
    <location>
        <begin position="1"/>
        <end position="10"/>
    </location>
</feature>
<dbReference type="Gene3D" id="3.30.730.10">
    <property type="entry name" value="AP2/ERF domain"/>
    <property type="match status" value="1"/>
</dbReference>
<evidence type="ECO:0000256" key="6">
    <source>
        <dbReference type="ARBA" id="ARBA00023242"/>
    </source>
</evidence>
<keyword evidence="3" id="KW-0238">DNA-binding</keyword>
<evidence type="ECO:0000313" key="11">
    <source>
        <dbReference type="Proteomes" id="UP000187203"/>
    </source>
</evidence>
<evidence type="ECO:0000256" key="1">
    <source>
        <dbReference type="ARBA" id="ARBA00004123"/>
    </source>
</evidence>
<evidence type="ECO:0000256" key="5">
    <source>
        <dbReference type="ARBA" id="ARBA00023163"/>
    </source>
</evidence>
<evidence type="ECO:0000256" key="3">
    <source>
        <dbReference type="ARBA" id="ARBA00023125"/>
    </source>
</evidence>
<dbReference type="Pfam" id="PF00847">
    <property type="entry name" value="AP2"/>
    <property type="match status" value="1"/>
</dbReference>